<dbReference type="InterPro" id="IPR019060">
    <property type="entry name" value="DUF2382"/>
</dbReference>
<keyword evidence="3" id="KW-1185">Reference proteome</keyword>
<evidence type="ECO:0000313" key="2">
    <source>
        <dbReference type="EMBL" id="MEP0948371.1"/>
    </source>
</evidence>
<name>A0ABV0K6G2_9CYAN</name>
<dbReference type="Pfam" id="PF09557">
    <property type="entry name" value="DUF2382"/>
    <property type="match status" value="1"/>
</dbReference>
<gene>
    <name evidence="2" type="ORF">NC992_15915</name>
</gene>
<feature type="domain" description="DUF2382" evidence="1">
    <location>
        <begin position="82"/>
        <end position="138"/>
    </location>
</feature>
<dbReference type="RefSeq" id="WP_190703863.1">
    <property type="nucleotide sequence ID" value="NZ_JAMPKX010000007.1"/>
</dbReference>
<accession>A0ABV0K6G2</accession>
<protein>
    <submittedName>
        <fullName evidence="2">YsnF/AvaK domain-containing protein</fullName>
    </submittedName>
</protein>
<evidence type="ECO:0000259" key="1">
    <source>
        <dbReference type="Pfam" id="PF09557"/>
    </source>
</evidence>
<dbReference type="SUPFAM" id="SSF50346">
    <property type="entry name" value="PRC-barrel domain"/>
    <property type="match status" value="1"/>
</dbReference>
<dbReference type="Proteomes" id="UP001482513">
    <property type="component" value="Unassembled WGS sequence"/>
</dbReference>
<comment type="caution">
    <text evidence="2">The sequence shown here is derived from an EMBL/GenBank/DDBJ whole genome shotgun (WGS) entry which is preliminary data.</text>
</comment>
<proteinExistence type="predicted"/>
<organism evidence="2 3">
    <name type="scientific">Leptolyngbya subtilissima DQ-A4</name>
    <dbReference type="NCBI Taxonomy" id="2933933"/>
    <lineage>
        <taxon>Bacteria</taxon>
        <taxon>Bacillati</taxon>
        <taxon>Cyanobacteriota</taxon>
        <taxon>Cyanophyceae</taxon>
        <taxon>Leptolyngbyales</taxon>
        <taxon>Leptolyngbyaceae</taxon>
        <taxon>Leptolyngbya group</taxon>
        <taxon>Leptolyngbya</taxon>
    </lineage>
</organism>
<evidence type="ECO:0000313" key="3">
    <source>
        <dbReference type="Proteomes" id="UP001482513"/>
    </source>
</evidence>
<dbReference type="EMBL" id="JAMPKX010000007">
    <property type="protein sequence ID" value="MEP0948371.1"/>
    <property type="molecule type" value="Genomic_DNA"/>
</dbReference>
<dbReference type="InterPro" id="IPR011033">
    <property type="entry name" value="PRC_barrel-like_sf"/>
</dbReference>
<sequence length="255" mass="28349">MSQQHLINNDVFDRSGYLIGNVVRVEPSAADFSLIVQLIGRNGGNNQATIPSASITDIDSENKTIYVDRDQSEFSPNAGQKIQLVEERLVVNRKRVKVGEVSVRRVVETEIVEVPVRREKLVIEHIGSGNPPVEMSLGETQLQGHEIAVQPDSNRDITASGTFETIQGAMSFLSTAEQRPELHCEKIRVAILLDGENGLKGTIYEFETPQAAIQKLTRLEKVLLNQLSHVRLELFLSDPTMVQTYQNLISECTSV</sequence>
<reference evidence="2 3" key="1">
    <citation type="submission" date="2022-04" db="EMBL/GenBank/DDBJ databases">
        <title>Positive selection, recombination, and allopatry shape intraspecific diversity of widespread and dominant cyanobacteria.</title>
        <authorList>
            <person name="Wei J."/>
            <person name="Shu W."/>
            <person name="Hu C."/>
        </authorList>
    </citation>
    <scope>NUCLEOTIDE SEQUENCE [LARGE SCALE GENOMIC DNA]</scope>
    <source>
        <strain evidence="2 3">DQ-A4</strain>
    </source>
</reference>